<dbReference type="Pfam" id="PF13646">
    <property type="entry name" value="HEAT_2"/>
    <property type="match status" value="2"/>
</dbReference>
<dbReference type="Proteomes" id="UP001596001">
    <property type="component" value="Unassembled WGS sequence"/>
</dbReference>
<proteinExistence type="predicted"/>
<dbReference type="EMBL" id="JBHSHJ010000002">
    <property type="protein sequence ID" value="MFC4788131.1"/>
    <property type="molecule type" value="Genomic_DNA"/>
</dbReference>
<protein>
    <submittedName>
        <fullName evidence="1">HEAT repeat domain-containing protein</fullName>
    </submittedName>
</protein>
<evidence type="ECO:0000313" key="1">
    <source>
        <dbReference type="EMBL" id="MFC4788131.1"/>
    </source>
</evidence>
<organism evidence="1 2">
    <name type="scientific">Giesbergeria sinuosa</name>
    <dbReference type="NCBI Taxonomy" id="80883"/>
    <lineage>
        <taxon>Bacteria</taxon>
        <taxon>Pseudomonadati</taxon>
        <taxon>Pseudomonadota</taxon>
        <taxon>Betaproteobacteria</taxon>
        <taxon>Burkholderiales</taxon>
        <taxon>Comamonadaceae</taxon>
        <taxon>Giesbergeria</taxon>
    </lineage>
</organism>
<name>A0ABV9Q9F3_9BURK</name>
<dbReference type="Gene3D" id="1.25.10.10">
    <property type="entry name" value="Leucine-rich Repeat Variant"/>
    <property type="match status" value="1"/>
</dbReference>
<evidence type="ECO:0000313" key="2">
    <source>
        <dbReference type="Proteomes" id="UP001596001"/>
    </source>
</evidence>
<accession>A0ABV9Q9F3</accession>
<dbReference type="InterPro" id="IPR016024">
    <property type="entry name" value="ARM-type_fold"/>
</dbReference>
<reference evidence="2" key="1">
    <citation type="journal article" date="2019" name="Int. J. Syst. Evol. Microbiol.">
        <title>The Global Catalogue of Microorganisms (GCM) 10K type strain sequencing project: providing services to taxonomists for standard genome sequencing and annotation.</title>
        <authorList>
            <consortium name="The Broad Institute Genomics Platform"/>
            <consortium name="The Broad Institute Genome Sequencing Center for Infectious Disease"/>
            <person name="Wu L."/>
            <person name="Ma J."/>
        </authorList>
    </citation>
    <scope>NUCLEOTIDE SEQUENCE [LARGE SCALE GENOMIC DNA]</scope>
    <source>
        <strain evidence="2">CCUG 49452</strain>
    </source>
</reference>
<sequence length="210" mass="23008">MALIKPPTPAIAPAQLHLPERPERDCPLLLAQLNDPRPEARRWAARDLLDCPSSSGAIVAGLLQETDHSVREVMLTTLVRVGDATAVAGLVQCLRSQDAALRNESIEALKQLPQAVAPIMRQLLSDDNSDMRIFAVNVLESLRHPEVENWLITVITHDPHVNVCATAVDLLGEVGSSAALEPLRQLKTRFAAEPYIQFAADLAIKRILQE</sequence>
<comment type="caution">
    <text evidence="1">The sequence shown here is derived from an EMBL/GenBank/DDBJ whole genome shotgun (WGS) entry which is preliminary data.</text>
</comment>
<keyword evidence="2" id="KW-1185">Reference proteome</keyword>
<dbReference type="SUPFAM" id="SSF48371">
    <property type="entry name" value="ARM repeat"/>
    <property type="match status" value="1"/>
</dbReference>
<dbReference type="RefSeq" id="WP_382430249.1">
    <property type="nucleotide sequence ID" value="NZ_JBHSHJ010000002.1"/>
</dbReference>
<gene>
    <name evidence="1" type="ORF">ACFO6X_03915</name>
</gene>
<dbReference type="InterPro" id="IPR011989">
    <property type="entry name" value="ARM-like"/>
</dbReference>